<dbReference type="PANTHER" id="PTHR18964:SF149">
    <property type="entry name" value="BIFUNCTIONAL UDP-N-ACETYLGLUCOSAMINE 2-EPIMERASE_N-ACETYLMANNOSAMINE KINASE"/>
    <property type="match status" value="1"/>
</dbReference>
<protein>
    <submittedName>
        <fullName evidence="2">Glucokinase</fullName>
        <ecNumber evidence="2">2.7.1.2</ecNumber>
    </submittedName>
</protein>
<dbReference type="Gene3D" id="3.30.420.40">
    <property type="match status" value="2"/>
</dbReference>
<accession>A0A6N2UAI9</accession>
<proteinExistence type="inferred from homology"/>
<evidence type="ECO:0000256" key="1">
    <source>
        <dbReference type="ARBA" id="ARBA00006479"/>
    </source>
</evidence>
<keyword evidence="2" id="KW-0808">Transferase</keyword>
<dbReference type="SUPFAM" id="SSF53067">
    <property type="entry name" value="Actin-like ATPase domain"/>
    <property type="match status" value="1"/>
</dbReference>
<keyword evidence="2" id="KW-0418">Kinase</keyword>
<dbReference type="PANTHER" id="PTHR18964">
    <property type="entry name" value="ROK (REPRESSOR, ORF, KINASE) FAMILY"/>
    <property type="match status" value="1"/>
</dbReference>
<name>A0A6N2UAI9_9FIRM</name>
<evidence type="ECO:0000313" key="2">
    <source>
        <dbReference type="EMBL" id="VYT13902.1"/>
    </source>
</evidence>
<dbReference type="CDD" id="cd23763">
    <property type="entry name" value="ASKHA_ATPase_ROK"/>
    <property type="match status" value="1"/>
</dbReference>
<dbReference type="AlphaFoldDB" id="A0A6N2UAI9"/>
<dbReference type="EMBL" id="CACRST010000018">
    <property type="protein sequence ID" value="VYT13902.1"/>
    <property type="molecule type" value="Genomic_DNA"/>
</dbReference>
<dbReference type="InterPro" id="IPR043129">
    <property type="entry name" value="ATPase_NBD"/>
</dbReference>
<dbReference type="Pfam" id="PF00480">
    <property type="entry name" value="ROK"/>
    <property type="match status" value="1"/>
</dbReference>
<dbReference type="RefSeq" id="WP_156354411.1">
    <property type="nucleotide sequence ID" value="NZ_CACRST010000018.1"/>
</dbReference>
<dbReference type="GO" id="GO:0004340">
    <property type="term" value="F:glucokinase activity"/>
    <property type="evidence" value="ECO:0007669"/>
    <property type="project" value="UniProtKB-EC"/>
</dbReference>
<sequence length="330" mass="35404">MDVIAGIDIGGTKCAVSFLEAQGENPVFLSKEKVPTDEPHPEKMVQYFVEKISGELEAHKDWSLKAIGISCGGPLDEQRGLILCPPNLPHWDHTDLFTPLKERFGEVPVMLQNDANACALAEWQLGAGKGCRNMIFLTFGTGLGAGLILNGELYSGTNGMAGEAGHIRLSKEGPVGYGKEGSFEGFCSGGGIAQLGKRAAEKALQEGKQPLFCKNKEELEDISARTIAEAAEKGDPLALEIFETVAERLGEGLSILIDLLNPERIVIGSIYLRQEKLLKPLMEKVIHKEALGQSVSVVQVLPAGLGEKLGDYAAVSVGLRAYQNTYGGKK</sequence>
<comment type="similarity">
    <text evidence="1">Belongs to the ROK (NagC/XylR) family.</text>
</comment>
<dbReference type="InterPro" id="IPR000600">
    <property type="entry name" value="ROK"/>
</dbReference>
<gene>
    <name evidence="2" type="primary">glcK_2</name>
    <name evidence="2" type="ORF">BGLFYP119_01961</name>
</gene>
<dbReference type="EC" id="2.7.1.2" evidence="2"/>
<reference evidence="2" key="1">
    <citation type="submission" date="2019-11" db="EMBL/GenBank/DDBJ databases">
        <authorList>
            <person name="Feng L."/>
        </authorList>
    </citation>
    <scope>NUCLEOTIDE SEQUENCE</scope>
    <source>
        <strain evidence="2">BgluceraseaLFYP119</strain>
    </source>
</reference>
<organism evidence="2">
    <name type="scientific">Blautia glucerasea</name>
    <dbReference type="NCBI Taxonomy" id="536633"/>
    <lineage>
        <taxon>Bacteria</taxon>
        <taxon>Bacillati</taxon>
        <taxon>Bacillota</taxon>
        <taxon>Clostridia</taxon>
        <taxon>Lachnospirales</taxon>
        <taxon>Lachnospiraceae</taxon>
        <taxon>Blautia</taxon>
    </lineage>
</organism>